<dbReference type="Proteomes" id="UP001075354">
    <property type="component" value="Chromosome 6"/>
</dbReference>
<evidence type="ECO:0000313" key="1">
    <source>
        <dbReference type="EMBL" id="KAJ1527163.1"/>
    </source>
</evidence>
<dbReference type="AlphaFoldDB" id="A0AAV7XQC0"/>
<gene>
    <name evidence="1" type="ORF">ONE63_008694</name>
</gene>
<comment type="caution">
    <text evidence="1">The sequence shown here is derived from an EMBL/GenBank/DDBJ whole genome shotgun (WGS) entry which is preliminary data.</text>
</comment>
<sequence>MHSDGSLTDESQSVLSAFNAFFHKLQNNEWLSRSSKEDIKNCLHSAQKVETVLQTLDATNCLTNFTSLVPNLLSSGFDINQLKNVSDIVLTMVLTAPGVSLVCARTCFDEYFKLYGSERFEQVLSSVIFCSEIYRVLLDYLASSEGGVGKVEINLQSNIFSQIWKSETDVEKMQCMFYEWLKADTTGQNVAVALMIINSEESNTSMCLINVLTKVLCEREELAVVLWQTFIRLPQTRKAAEKSSQLLRSLLQFLKTTAEWMEATATFAWISREKGPCREFGFNQLVDAVKSLLEVGGCVSVKTHQFLLERRNSVGCTFWDDIDISLDSRLNPLVN</sequence>
<reference evidence="1" key="1">
    <citation type="submission" date="2022-12" db="EMBL/GenBank/DDBJ databases">
        <title>Chromosome-level genome assembly of the bean flower thrips Megalurothrips usitatus.</title>
        <authorList>
            <person name="Ma L."/>
            <person name="Liu Q."/>
            <person name="Li H."/>
            <person name="Cai W."/>
        </authorList>
    </citation>
    <scope>NUCLEOTIDE SEQUENCE</scope>
    <source>
        <strain evidence="1">Cailab_2022a</strain>
    </source>
</reference>
<dbReference type="EMBL" id="JAPTSV010000006">
    <property type="protein sequence ID" value="KAJ1527163.1"/>
    <property type="molecule type" value="Genomic_DNA"/>
</dbReference>
<keyword evidence="2" id="KW-1185">Reference proteome</keyword>
<evidence type="ECO:0000313" key="2">
    <source>
        <dbReference type="Proteomes" id="UP001075354"/>
    </source>
</evidence>
<protein>
    <submittedName>
        <fullName evidence="1">Uncharacterized protein</fullName>
    </submittedName>
</protein>
<accession>A0AAV7XQC0</accession>
<proteinExistence type="predicted"/>
<organism evidence="1 2">
    <name type="scientific">Megalurothrips usitatus</name>
    <name type="common">bean blossom thrips</name>
    <dbReference type="NCBI Taxonomy" id="439358"/>
    <lineage>
        <taxon>Eukaryota</taxon>
        <taxon>Metazoa</taxon>
        <taxon>Ecdysozoa</taxon>
        <taxon>Arthropoda</taxon>
        <taxon>Hexapoda</taxon>
        <taxon>Insecta</taxon>
        <taxon>Pterygota</taxon>
        <taxon>Neoptera</taxon>
        <taxon>Paraneoptera</taxon>
        <taxon>Thysanoptera</taxon>
        <taxon>Terebrantia</taxon>
        <taxon>Thripoidea</taxon>
        <taxon>Thripidae</taxon>
        <taxon>Megalurothrips</taxon>
    </lineage>
</organism>
<name>A0AAV7XQC0_9NEOP</name>